<feature type="transmembrane region" description="Helical" evidence="2">
    <location>
        <begin position="21"/>
        <end position="41"/>
    </location>
</feature>
<name>A0ABZ1CBN5_9BACT</name>
<dbReference type="RefSeq" id="WP_221031759.1">
    <property type="nucleotide sequence ID" value="NZ_CP139781.1"/>
</dbReference>
<gene>
    <name evidence="3" type="ORF">K1X11_004530</name>
</gene>
<keyword evidence="2" id="KW-1133">Transmembrane helix</keyword>
<dbReference type="InterPro" id="IPR011990">
    <property type="entry name" value="TPR-like_helical_dom_sf"/>
</dbReference>
<keyword evidence="2" id="KW-0472">Membrane</keyword>
<protein>
    <recommendedName>
        <fullName evidence="5">Tetratricopeptide repeat protein</fullName>
    </recommendedName>
</protein>
<dbReference type="Proteomes" id="UP000738431">
    <property type="component" value="Chromosome"/>
</dbReference>
<reference evidence="3 4" key="1">
    <citation type="submission" date="2021-08" db="EMBL/GenBank/DDBJ databases">
        <authorList>
            <person name="Zhang D."/>
            <person name="Zhang A."/>
            <person name="Wang L."/>
        </authorList>
    </citation>
    <scope>NUCLEOTIDE SEQUENCE [LARGE SCALE GENOMIC DNA]</scope>
    <source>
        <strain evidence="3 4">WL0086</strain>
    </source>
</reference>
<evidence type="ECO:0008006" key="5">
    <source>
        <dbReference type="Google" id="ProtNLM"/>
    </source>
</evidence>
<keyword evidence="2" id="KW-0812">Transmembrane</keyword>
<proteinExistence type="predicted"/>
<dbReference type="EMBL" id="CP139781">
    <property type="protein sequence ID" value="WRQ88658.1"/>
    <property type="molecule type" value="Genomic_DNA"/>
</dbReference>
<organism evidence="3 4">
    <name type="scientific">Actomonas aquatica</name>
    <dbReference type="NCBI Taxonomy" id="2866162"/>
    <lineage>
        <taxon>Bacteria</taxon>
        <taxon>Pseudomonadati</taxon>
        <taxon>Verrucomicrobiota</taxon>
        <taxon>Opitutia</taxon>
        <taxon>Opitutales</taxon>
        <taxon>Opitutaceae</taxon>
        <taxon>Actomonas</taxon>
    </lineage>
</organism>
<keyword evidence="4" id="KW-1185">Reference proteome</keyword>
<accession>A0ABZ1CBN5</accession>
<evidence type="ECO:0000313" key="3">
    <source>
        <dbReference type="EMBL" id="WRQ88658.1"/>
    </source>
</evidence>
<evidence type="ECO:0000256" key="2">
    <source>
        <dbReference type="SAM" id="Phobius"/>
    </source>
</evidence>
<dbReference type="Gene3D" id="1.25.40.10">
    <property type="entry name" value="Tetratricopeptide repeat domain"/>
    <property type="match status" value="2"/>
</dbReference>
<evidence type="ECO:0000256" key="1">
    <source>
        <dbReference type="SAM" id="MobiDB-lite"/>
    </source>
</evidence>
<feature type="region of interest" description="Disordered" evidence="1">
    <location>
        <begin position="563"/>
        <end position="585"/>
    </location>
</feature>
<dbReference type="SUPFAM" id="SSF48452">
    <property type="entry name" value="TPR-like"/>
    <property type="match status" value="2"/>
</dbReference>
<reference evidence="3 4" key="2">
    <citation type="submission" date="2023-12" db="EMBL/GenBank/DDBJ databases">
        <title>Description of an unclassified Opitutus bacterium of Verrucomicrobiota.</title>
        <authorList>
            <person name="Zhang D.-F."/>
        </authorList>
    </citation>
    <scope>NUCLEOTIDE SEQUENCE [LARGE SCALE GENOMIC DNA]</scope>
    <source>
        <strain evidence="3 4">WL0086</strain>
    </source>
</reference>
<evidence type="ECO:0000313" key="4">
    <source>
        <dbReference type="Proteomes" id="UP000738431"/>
    </source>
</evidence>
<sequence length="585" mass="64989">MIARWQRHWHLYWTGFTHRQQIAATAAAVTALLGLALWPVVQFWGLPRLQTWRVDRTLAQANAFAAEQDYRNVLLAIRRASQLGSQDVAVWRRIADYLTQLGSPEALQARQTVTALDPTDLHARVELAQTALLFGDYKTSQSALEAAKALAPSSTTYQEAAATLALYLGDVDQLKTNLTALVSADPSNTQAAYDLAIARLWSPDATERRNGLDTLTVLLAQPELRVRVTLDLLKDTARNQDQPQLVALFPHLVDALDYPTAFTARTTNLNTLILGLKTTALDDPADVARVADWLADIRLGRDALQWVHTLPAELREHPRVAEIAAEISLREGIPAASAHYLLQNAFGDLPPEAAVLATGARQLEAHNRLAAAQAAWDEAINLASDARDPNALRVLARVGALWGRNDWTQQALRAALKRNPNAFWAYAGLRDQLLAADNANALWKLYQQWIERQPDDLTVVIQWIRLGTSLPQVPTELEREATRRLLALPASPRRDAALAGWHHLHGETALARELLQRAGNVVDREPDAAYWAALIDRPLDPNRRFPALSRLLLTYEERRQLSTDDDMPVGAPRPVSTNSHSLHVR</sequence>
<feature type="compositionally biased region" description="Polar residues" evidence="1">
    <location>
        <begin position="575"/>
        <end position="585"/>
    </location>
</feature>